<evidence type="ECO:0000313" key="3">
    <source>
        <dbReference type="Proteomes" id="UP000254808"/>
    </source>
</evidence>
<dbReference type="EMBL" id="CP027806">
    <property type="protein sequence ID" value="AXI99617.1"/>
    <property type="molecule type" value="Genomic_DNA"/>
</dbReference>
<accession>A0A345UGL6</accession>
<gene>
    <name evidence="2" type="ORF">CYPRO_0330</name>
</gene>
<keyword evidence="3" id="KW-1185">Reference proteome</keyword>
<evidence type="ECO:0000256" key="1">
    <source>
        <dbReference type="SAM" id="MobiDB-lite"/>
    </source>
</evidence>
<sequence length="310" mass="35812">MKSNSSNQFWDEHRWETHINEAEQKSEEIRHFLDKTFGNEGPRWIKILQESESEHDALDTYIEEELLLDEAYLPDDDDDWDLDDFDDDDDDFFAKYMDQFSHDENLTDVPHEGINADETSPKAESEDADDSDPFGFPLNQADDELDDTLGEVDDFDDMDEGDEWKLLSNDYTMSDFGSLENLDVYNRAHDFGAHMLVRSAHLSFESPEDQQLYNSFIADVLQVSAKIASGYALGFYDDMIGGNIAFCKKALQAANRALSSLQTIKEKNLVFGDVEYRQLHCDLFEIRNDLGIYIQELRDMFESYSDIPPF</sequence>
<protein>
    <submittedName>
        <fullName evidence="2">Uncharacterized protein</fullName>
    </submittedName>
</protein>
<organism evidence="2 3">
    <name type="scientific">Cyclonatronum proteinivorum</name>
    <dbReference type="NCBI Taxonomy" id="1457365"/>
    <lineage>
        <taxon>Bacteria</taxon>
        <taxon>Pseudomonadati</taxon>
        <taxon>Balneolota</taxon>
        <taxon>Balneolia</taxon>
        <taxon>Balneolales</taxon>
        <taxon>Cyclonatronaceae</taxon>
        <taxon>Cyclonatronum</taxon>
    </lineage>
</organism>
<reference evidence="2 3" key="1">
    <citation type="submission" date="2018-03" db="EMBL/GenBank/DDBJ databases">
        <title>Phenotypic and genomic properties of Cyclonatronum proteinivorum gen. nov., sp. nov., a haloalkaliphilic bacteroidete from soda lakes possessing Na+-translocating rhodopsin.</title>
        <authorList>
            <person name="Toshchakov S.V."/>
            <person name="Korzhenkov A."/>
            <person name="Samarov N.I."/>
            <person name="Kublanov I.V."/>
            <person name="Muntyan M.S."/>
            <person name="Sorokin D.Y."/>
        </authorList>
    </citation>
    <scope>NUCLEOTIDE SEQUENCE [LARGE SCALE GENOMIC DNA]</scope>
    <source>
        <strain evidence="2 3">Omega</strain>
    </source>
</reference>
<name>A0A345UGL6_9BACT</name>
<dbReference type="OrthoDB" id="1524167at2"/>
<dbReference type="RefSeq" id="WP_114982906.1">
    <property type="nucleotide sequence ID" value="NZ_CP027806.1"/>
</dbReference>
<evidence type="ECO:0000313" key="2">
    <source>
        <dbReference type="EMBL" id="AXI99617.1"/>
    </source>
</evidence>
<dbReference type="AlphaFoldDB" id="A0A345UGL6"/>
<feature type="region of interest" description="Disordered" evidence="1">
    <location>
        <begin position="104"/>
        <end position="143"/>
    </location>
</feature>
<dbReference type="KEGG" id="cprv:CYPRO_0330"/>
<proteinExistence type="predicted"/>
<dbReference type="Proteomes" id="UP000254808">
    <property type="component" value="Chromosome"/>
</dbReference>